<dbReference type="EMBL" id="JAGPYM010000006">
    <property type="protein sequence ID" value="KAH6893353.1"/>
    <property type="molecule type" value="Genomic_DNA"/>
</dbReference>
<keyword evidence="2" id="KW-1133">Transmembrane helix</keyword>
<evidence type="ECO:0000256" key="2">
    <source>
        <dbReference type="SAM" id="Phobius"/>
    </source>
</evidence>
<gene>
    <name evidence="3" type="ORF">B0T10DRAFT_457458</name>
</gene>
<dbReference type="Proteomes" id="UP000777438">
    <property type="component" value="Unassembled WGS sequence"/>
</dbReference>
<feature type="region of interest" description="Disordered" evidence="1">
    <location>
        <begin position="90"/>
        <end position="134"/>
    </location>
</feature>
<keyword evidence="2" id="KW-0472">Membrane</keyword>
<comment type="caution">
    <text evidence="3">The sequence shown here is derived from an EMBL/GenBank/DDBJ whole genome shotgun (WGS) entry which is preliminary data.</text>
</comment>
<feature type="compositionally biased region" description="Low complexity" evidence="1">
    <location>
        <begin position="114"/>
        <end position="128"/>
    </location>
</feature>
<reference evidence="3 4" key="1">
    <citation type="journal article" date="2021" name="Nat. Commun.">
        <title>Genetic determinants of endophytism in the Arabidopsis root mycobiome.</title>
        <authorList>
            <person name="Mesny F."/>
            <person name="Miyauchi S."/>
            <person name="Thiergart T."/>
            <person name="Pickel B."/>
            <person name="Atanasova L."/>
            <person name="Karlsson M."/>
            <person name="Huettel B."/>
            <person name="Barry K.W."/>
            <person name="Haridas S."/>
            <person name="Chen C."/>
            <person name="Bauer D."/>
            <person name="Andreopoulos W."/>
            <person name="Pangilinan J."/>
            <person name="LaButti K."/>
            <person name="Riley R."/>
            <person name="Lipzen A."/>
            <person name="Clum A."/>
            <person name="Drula E."/>
            <person name="Henrissat B."/>
            <person name="Kohler A."/>
            <person name="Grigoriev I.V."/>
            <person name="Martin F.M."/>
            <person name="Hacquard S."/>
        </authorList>
    </citation>
    <scope>NUCLEOTIDE SEQUENCE [LARGE SCALE GENOMIC DNA]</scope>
    <source>
        <strain evidence="3 4">MPI-CAGE-CH-0241</strain>
    </source>
</reference>
<keyword evidence="2" id="KW-0812">Transmembrane</keyword>
<feature type="region of interest" description="Disordered" evidence="1">
    <location>
        <begin position="11"/>
        <end position="40"/>
    </location>
</feature>
<protein>
    <submittedName>
        <fullName evidence="3">Uncharacterized protein</fullName>
    </submittedName>
</protein>
<sequence>MVTSTSWAIIARDGGDHSSNPESDGSSTSSSDGSIMGTDTLAQDLFQDKFMTIARGGSNGEKIMRGFLIGVAVGLIVACFVCCWYPCCRSDRPRRQRGPRRPPVEMEEETANRPEQPAESAPTTTPSPNTVPPA</sequence>
<dbReference type="OrthoDB" id="5091134at2759"/>
<feature type="compositionally biased region" description="Low complexity" evidence="1">
    <location>
        <begin position="18"/>
        <end position="40"/>
    </location>
</feature>
<dbReference type="AlphaFoldDB" id="A0A9P9API1"/>
<feature type="transmembrane region" description="Helical" evidence="2">
    <location>
        <begin position="67"/>
        <end position="87"/>
    </location>
</feature>
<name>A0A9P9API1_9HYPO</name>
<evidence type="ECO:0000313" key="3">
    <source>
        <dbReference type="EMBL" id="KAH6893353.1"/>
    </source>
</evidence>
<proteinExistence type="predicted"/>
<accession>A0A9P9API1</accession>
<evidence type="ECO:0000256" key="1">
    <source>
        <dbReference type="SAM" id="MobiDB-lite"/>
    </source>
</evidence>
<keyword evidence="4" id="KW-1185">Reference proteome</keyword>
<organism evidence="3 4">
    <name type="scientific">Thelonectria olida</name>
    <dbReference type="NCBI Taxonomy" id="1576542"/>
    <lineage>
        <taxon>Eukaryota</taxon>
        <taxon>Fungi</taxon>
        <taxon>Dikarya</taxon>
        <taxon>Ascomycota</taxon>
        <taxon>Pezizomycotina</taxon>
        <taxon>Sordariomycetes</taxon>
        <taxon>Hypocreomycetidae</taxon>
        <taxon>Hypocreales</taxon>
        <taxon>Nectriaceae</taxon>
        <taxon>Thelonectria</taxon>
    </lineage>
</organism>
<evidence type="ECO:0000313" key="4">
    <source>
        <dbReference type="Proteomes" id="UP000777438"/>
    </source>
</evidence>